<dbReference type="Proteomes" id="UP001183202">
    <property type="component" value="Unassembled WGS sequence"/>
</dbReference>
<evidence type="ECO:0008006" key="4">
    <source>
        <dbReference type="Google" id="ProtNLM"/>
    </source>
</evidence>
<organism evidence="2 3">
    <name type="scientific">Pseudonocardia charpentierae</name>
    <dbReference type="NCBI Taxonomy" id="3075545"/>
    <lineage>
        <taxon>Bacteria</taxon>
        <taxon>Bacillati</taxon>
        <taxon>Actinomycetota</taxon>
        <taxon>Actinomycetes</taxon>
        <taxon>Pseudonocardiales</taxon>
        <taxon>Pseudonocardiaceae</taxon>
        <taxon>Pseudonocardia</taxon>
    </lineage>
</organism>
<feature type="signal peptide" evidence="1">
    <location>
        <begin position="1"/>
        <end position="33"/>
    </location>
</feature>
<evidence type="ECO:0000313" key="3">
    <source>
        <dbReference type="Proteomes" id="UP001183202"/>
    </source>
</evidence>
<dbReference type="SUPFAM" id="SSF49503">
    <property type="entry name" value="Cupredoxins"/>
    <property type="match status" value="1"/>
</dbReference>
<dbReference type="InterPro" id="IPR006311">
    <property type="entry name" value="TAT_signal"/>
</dbReference>
<accession>A0ABU2NG11</accession>
<gene>
    <name evidence="2" type="ORF">RM445_20635</name>
</gene>
<keyword evidence="1" id="KW-0732">Signal</keyword>
<dbReference type="InterPro" id="IPR008972">
    <property type="entry name" value="Cupredoxin"/>
</dbReference>
<evidence type="ECO:0000256" key="1">
    <source>
        <dbReference type="SAM" id="SignalP"/>
    </source>
</evidence>
<reference evidence="3" key="1">
    <citation type="submission" date="2023-07" db="EMBL/GenBank/DDBJ databases">
        <title>30 novel species of actinomycetes from the DSMZ collection.</title>
        <authorList>
            <person name="Nouioui I."/>
        </authorList>
    </citation>
    <scope>NUCLEOTIDE SEQUENCE [LARGE SCALE GENOMIC DNA]</scope>
    <source>
        <strain evidence="3">DSM 45834</strain>
    </source>
</reference>
<comment type="caution">
    <text evidence="2">The sequence shown here is derived from an EMBL/GenBank/DDBJ whole genome shotgun (WGS) entry which is preliminary data.</text>
</comment>
<sequence length="186" mass="19244">MSSRFTIRRSVTALALGAAAAASLVLAAPAAGAAGPQAKTMRLLDQCDIETFNATFGDGFCVKDGSVTVDRFTADLQRGGSGAWWINNRKETIDAGDSLHVVNQGGILHTFTEVKTFGSGVVPPFNVAVDNAPTAVKPDGSAVGFGDIGSSGVGPGSPGLDVVPAKGVHQYQCIFHPWMRTVVTVR</sequence>
<dbReference type="Gene3D" id="2.60.40.420">
    <property type="entry name" value="Cupredoxins - blue copper proteins"/>
    <property type="match status" value="1"/>
</dbReference>
<evidence type="ECO:0000313" key="2">
    <source>
        <dbReference type="EMBL" id="MDT0351938.1"/>
    </source>
</evidence>
<feature type="chain" id="PRO_5046510813" description="Allene oxide cyclase barrel-like domain-containing protein" evidence="1">
    <location>
        <begin position="34"/>
        <end position="186"/>
    </location>
</feature>
<dbReference type="RefSeq" id="WP_311558442.1">
    <property type="nucleotide sequence ID" value="NZ_JAVREJ010000015.1"/>
</dbReference>
<keyword evidence="3" id="KW-1185">Reference proteome</keyword>
<protein>
    <recommendedName>
        <fullName evidence="4">Allene oxide cyclase barrel-like domain-containing protein</fullName>
    </recommendedName>
</protein>
<dbReference type="EMBL" id="JAVREJ010000015">
    <property type="protein sequence ID" value="MDT0351938.1"/>
    <property type="molecule type" value="Genomic_DNA"/>
</dbReference>
<name>A0ABU2NG11_9PSEU</name>
<dbReference type="PROSITE" id="PS51318">
    <property type="entry name" value="TAT"/>
    <property type="match status" value="1"/>
</dbReference>
<proteinExistence type="predicted"/>